<comment type="similarity">
    <text evidence="3">Belongs to the RRG9 family.</text>
</comment>
<feature type="compositionally biased region" description="Basic and acidic residues" evidence="6">
    <location>
        <begin position="475"/>
        <end position="485"/>
    </location>
</feature>
<evidence type="ECO:0000256" key="6">
    <source>
        <dbReference type="SAM" id="MobiDB-lite"/>
    </source>
</evidence>
<dbReference type="GO" id="GO:0005634">
    <property type="term" value="C:nucleus"/>
    <property type="evidence" value="ECO:0007669"/>
    <property type="project" value="TreeGrafter"/>
</dbReference>
<feature type="region of interest" description="Disordered" evidence="6">
    <location>
        <begin position="451"/>
        <end position="490"/>
    </location>
</feature>
<organism evidence="7 8">
    <name type="scientific">Venturia inaequalis</name>
    <name type="common">Apple scab fungus</name>
    <dbReference type="NCBI Taxonomy" id="5025"/>
    <lineage>
        <taxon>Eukaryota</taxon>
        <taxon>Fungi</taxon>
        <taxon>Dikarya</taxon>
        <taxon>Ascomycota</taxon>
        <taxon>Pezizomycotina</taxon>
        <taxon>Dothideomycetes</taxon>
        <taxon>Pleosporomycetidae</taxon>
        <taxon>Venturiales</taxon>
        <taxon>Venturiaceae</taxon>
        <taxon>Venturia</taxon>
    </lineage>
</organism>
<evidence type="ECO:0000313" key="8">
    <source>
        <dbReference type="Proteomes" id="UP000490939"/>
    </source>
</evidence>
<feature type="compositionally biased region" description="Polar residues" evidence="6">
    <location>
        <begin position="271"/>
        <end position="281"/>
    </location>
</feature>
<dbReference type="PANTHER" id="PTHR13475">
    <property type="entry name" value="NEUGRIN"/>
    <property type="match status" value="1"/>
</dbReference>
<reference evidence="7 8" key="1">
    <citation type="submission" date="2019-07" db="EMBL/GenBank/DDBJ databases">
        <title>Venturia inaequalis Genome Resource.</title>
        <authorList>
            <person name="Lichtner F.J."/>
        </authorList>
    </citation>
    <scope>NUCLEOTIDE SEQUENCE [LARGE SCALE GENOMIC DNA]</scope>
    <source>
        <strain evidence="7 8">DMI_063113</strain>
    </source>
</reference>
<evidence type="ECO:0000256" key="2">
    <source>
        <dbReference type="ARBA" id="ARBA00004173"/>
    </source>
</evidence>
<accession>A0A8H3VNZ2</accession>
<evidence type="ECO:0000256" key="1">
    <source>
        <dbReference type="ARBA" id="ARBA00003548"/>
    </source>
</evidence>
<sequence>MLCLSRQITSFRPIFHILTRRPLLTTIQWRALPVRTKSRWRNPTDIPAVRKKDVRRLRREQEKAEAKIPGTEGFLRAQRKAAKLENKEARRARIAAGEPLTDEADIKAEEQARIDREKLFKKRAEPVRRQARRDFKHAQREYATRTPEELERGFKIRRDGQRRQFPQTPLPDIPKSYQDAAKTSRIRSPDYKPRVYKTKEEYELERSQLRTKDSVKTHDDFHNQSFKYKLKEEKKWSSEEEAPKDFLVKHFDRTGGSTNPAERFPPRSDRSQYGTRDTANTRPWDGPSKGDERSSGRSDHRQDFNGHSDRSTGRASDRMEKTHRLNDRGDRSKAPFASRSRSDERYAKREPWMVQKEAVKRKIGGEAWAPPKRLSPDTLEAIRTMHKSDPDKFSTPILAQQFKQSPEVIRRILRTKWQPNEEEVLDRQERWERRGEKIWTKQAELGVRPPKKWREMGVANTGESGVAPRYKKNAHARDRSSDRPNHFVAQRRGAFDYNEAGFRKPFSERIL</sequence>
<protein>
    <recommendedName>
        <fullName evidence="4">Required for respiratory growth protein 9, mitochondrial</fullName>
    </recommendedName>
</protein>
<dbReference type="Proteomes" id="UP000490939">
    <property type="component" value="Unassembled WGS sequence"/>
</dbReference>
<comment type="subcellular location">
    <subcellularLocation>
        <location evidence="2">Mitochondrion</location>
    </subcellularLocation>
</comment>
<dbReference type="PANTHER" id="PTHR13475:SF3">
    <property type="entry name" value="NEUGRIN"/>
    <property type="match status" value="1"/>
</dbReference>
<feature type="compositionally biased region" description="Basic and acidic residues" evidence="6">
    <location>
        <begin position="340"/>
        <end position="349"/>
    </location>
</feature>
<keyword evidence="8" id="KW-1185">Reference proteome</keyword>
<feature type="compositionally biased region" description="Basic and acidic residues" evidence="6">
    <location>
        <begin position="288"/>
        <end position="333"/>
    </location>
</feature>
<comment type="caution">
    <text evidence="7">The sequence shown here is derived from an EMBL/GenBank/DDBJ whole genome shotgun (WGS) entry which is preliminary data.</text>
</comment>
<dbReference type="InterPro" id="IPR010487">
    <property type="entry name" value="NGRN/Rrg9"/>
</dbReference>
<feature type="compositionally biased region" description="Basic and acidic residues" evidence="6">
    <location>
        <begin position="187"/>
        <end position="222"/>
    </location>
</feature>
<dbReference type="GO" id="GO:0005739">
    <property type="term" value="C:mitochondrion"/>
    <property type="evidence" value="ECO:0007669"/>
    <property type="project" value="UniProtKB-SubCell"/>
</dbReference>
<feature type="region of interest" description="Disordered" evidence="6">
    <location>
        <begin position="156"/>
        <end position="349"/>
    </location>
</feature>
<dbReference type="EMBL" id="WNWR01000099">
    <property type="protein sequence ID" value="KAE9991326.1"/>
    <property type="molecule type" value="Genomic_DNA"/>
</dbReference>
<name>A0A8H3VNZ2_VENIN</name>
<dbReference type="Pfam" id="PF06413">
    <property type="entry name" value="Neugrin"/>
    <property type="match status" value="1"/>
</dbReference>
<feature type="compositionally biased region" description="Basic and acidic residues" evidence="6">
    <location>
        <begin position="229"/>
        <end position="253"/>
    </location>
</feature>
<gene>
    <name evidence="7" type="ORF">EG327_011828</name>
</gene>
<proteinExistence type="inferred from homology"/>
<comment type="function">
    <text evidence="1">Required for respiratory activity and maintenance and expression of the mitochondrial genome.</text>
</comment>
<keyword evidence="5" id="KW-0809">Transit peptide</keyword>
<evidence type="ECO:0000313" key="7">
    <source>
        <dbReference type="EMBL" id="KAE9991326.1"/>
    </source>
</evidence>
<evidence type="ECO:0000256" key="4">
    <source>
        <dbReference type="ARBA" id="ARBA00013566"/>
    </source>
</evidence>
<evidence type="ECO:0000256" key="5">
    <source>
        <dbReference type="ARBA" id="ARBA00022946"/>
    </source>
</evidence>
<dbReference type="AlphaFoldDB" id="A0A8H3VNZ2"/>
<evidence type="ECO:0000256" key="3">
    <source>
        <dbReference type="ARBA" id="ARBA00010895"/>
    </source>
</evidence>